<accession>A0A820RDD5</accession>
<evidence type="ECO:0000313" key="2">
    <source>
        <dbReference type="EMBL" id="CAF4433598.1"/>
    </source>
</evidence>
<reference evidence="2" key="1">
    <citation type="submission" date="2021-02" db="EMBL/GenBank/DDBJ databases">
        <authorList>
            <person name="Nowell W R."/>
        </authorList>
    </citation>
    <scope>NUCLEOTIDE SEQUENCE</scope>
</reference>
<gene>
    <name evidence="2" type="ORF">OKA104_LOCUS53220</name>
</gene>
<protein>
    <submittedName>
        <fullName evidence="2">Uncharacterized protein</fullName>
    </submittedName>
</protein>
<dbReference type="EMBL" id="CAJOAY010032649">
    <property type="protein sequence ID" value="CAF4433598.1"/>
    <property type="molecule type" value="Genomic_DNA"/>
</dbReference>
<evidence type="ECO:0000256" key="1">
    <source>
        <dbReference type="SAM" id="MobiDB-lite"/>
    </source>
</evidence>
<proteinExistence type="predicted"/>
<feature type="region of interest" description="Disordered" evidence="1">
    <location>
        <begin position="1"/>
        <end position="83"/>
    </location>
</feature>
<name>A0A820RDD5_9BILA</name>
<dbReference type="Proteomes" id="UP000663881">
    <property type="component" value="Unassembled WGS sequence"/>
</dbReference>
<evidence type="ECO:0000313" key="3">
    <source>
        <dbReference type="Proteomes" id="UP000663881"/>
    </source>
</evidence>
<dbReference type="AlphaFoldDB" id="A0A820RDD5"/>
<sequence>MFHPGSGGFPPFPSGNPTPGSFDGFPSGWNSNSNALHGQQNVGLAYFGSSSHPLGNNPSLGNVGGTHPLGQQSSGSQAIPTPQ</sequence>
<feature type="compositionally biased region" description="Polar residues" evidence="1">
    <location>
        <begin position="69"/>
        <end position="83"/>
    </location>
</feature>
<comment type="caution">
    <text evidence="2">The sequence shown here is derived from an EMBL/GenBank/DDBJ whole genome shotgun (WGS) entry which is preliminary data.</text>
</comment>
<feature type="compositionally biased region" description="Polar residues" evidence="1">
    <location>
        <begin position="28"/>
        <end position="60"/>
    </location>
</feature>
<organism evidence="2 3">
    <name type="scientific">Adineta steineri</name>
    <dbReference type="NCBI Taxonomy" id="433720"/>
    <lineage>
        <taxon>Eukaryota</taxon>
        <taxon>Metazoa</taxon>
        <taxon>Spiralia</taxon>
        <taxon>Gnathifera</taxon>
        <taxon>Rotifera</taxon>
        <taxon>Eurotatoria</taxon>
        <taxon>Bdelloidea</taxon>
        <taxon>Adinetida</taxon>
        <taxon>Adinetidae</taxon>
        <taxon>Adineta</taxon>
    </lineage>
</organism>